<name>A0A6C2C8A3_9LACO</name>
<protein>
    <submittedName>
        <fullName evidence="2">Alpha/beta hydrolase</fullName>
    </submittedName>
</protein>
<dbReference type="SUPFAM" id="SSF53474">
    <property type="entry name" value="alpha/beta-Hydrolases"/>
    <property type="match status" value="1"/>
</dbReference>
<dbReference type="PANTHER" id="PTHR43798:SF33">
    <property type="entry name" value="HYDROLASE, PUTATIVE (AFU_ORTHOLOGUE AFUA_2G14860)-RELATED"/>
    <property type="match status" value="1"/>
</dbReference>
<dbReference type="RefSeq" id="WP_148622072.1">
    <property type="nucleotide sequence ID" value="NZ_SDGZ01000009.1"/>
</dbReference>
<reference evidence="2 3" key="1">
    <citation type="submission" date="2019-01" db="EMBL/GenBank/DDBJ databases">
        <title>Weissella sp. nov., a novel lactic acid bacterium isolated from animal feces.</title>
        <authorList>
            <person name="Wang L.-T."/>
        </authorList>
    </citation>
    <scope>NUCLEOTIDE SEQUENCE [LARGE SCALE GENOMIC DNA]</scope>
    <source>
        <strain evidence="2 3">8H-2</strain>
    </source>
</reference>
<feature type="domain" description="AB hydrolase-1" evidence="1">
    <location>
        <begin position="25"/>
        <end position="255"/>
    </location>
</feature>
<dbReference type="GO" id="GO:0016020">
    <property type="term" value="C:membrane"/>
    <property type="evidence" value="ECO:0007669"/>
    <property type="project" value="TreeGrafter"/>
</dbReference>
<evidence type="ECO:0000313" key="3">
    <source>
        <dbReference type="Proteomes" id="UP000371977"/>
    </source>
</evidence>
<dbReference type="InterPro" id="IPR050266">
    <property type="entry name" value="AB_hydrolase_sf"/>
</dbReference>
<dbReference type="InterPro" id="IPR029058">
    <property type="entry name" value="AB_hydrolase_fold"/>
</dbReference>
<accession>A0A6C2C8A3</accession>
<dbReference type="InterPro" id="IPR000073">
    <property type="entry name" value="AB_hydrolase_1"/>
</dbReference>
<keyword evidence="3" id="KW-1185">Reference proteome</keyword>
<dbReference type="PANTHER" id="PTHR43798">
    <property type="entry name" value="MONOACYLGLYCEROL LIPASE"/>
    <property type="match status" value="1"/>
</dbReference>
<dbReference type="OrthoDB" id="9805423at2"/>
<keyword evidence="2" id="KW-0378">Hydrolase</keyword>
<dbReference type="EMBL" id="SDGZ01000009">
    <property type="protein sequence ID" value="TYC50281.1"/>
    <property type="molecule type" value="Genomic_DNA"/>
</dbReference>
<dbReference type="AlphaFoldDB" id="A0A6C2C8A3"/>
<sequence>MAKFTTSDHVSINYHDVGGKLNPPIVLATGYSSSEVTWLYQVEPLLAAGFRVITYDHRAHGASSQVEYGLTAARLAMDLHELLDYLELEYVILIGHSMGAVVVMTYETLFTDQRLRAIVTEDQNPTIMQHDDWLGGKSGLNYTDIPVFMGRLPQLRLMVQPLSETMKRAMQPTSFPFNFKVGRTLLLDTVVQDWRATLKQEQVPHLFIAGERSPLYPAEHAQAARMLQNNANSRAYVIPNVGHIPHLENVDKFNRLLLEFLTNLA</sequence>
<dbReference type="Gene3D" id="3.40.50.1820">
    <property type="entry name" value="alpha/beta hydrolase"/>
    <property type="match status" value="1"/>
</dbReference>
<dbReference type="GO" id="GO:0016787">
    <property type="term" value="F:hydrolase activity"/>
    <property type="evidence" value="ECO:0007669"/>
    <property type="project" value="UniProtKB-KW"/>
</dbReference>
<dbReference type="Proteomes" id="UP000371977">
    <property type="component" value="Unassembled WGS sequence"/>
</dbReference>
<organism evidence="2 3">
    <name type="scientific">Weissella muntiaci</name>
    <dbReference type="NCBI Taxonomy" id="2508881"/>
    <lineage>
        <taxon>Bacteria</taxon>
        <taxon>Bacillati</taxon>
        <taxon>Bacillota</taxon>
        <taxon>Bacilli</taxon>
        <taxon>Lactobacillales</taxon>
        <taxon>Lactobacillaceae</taxon>
        <taxon>Weissella</taxon>
    </lineage>
</organism>
<gene>
    <name evidence="2" type="ORF">ESZ50_02710</name>
</gene>
<evidence type="ECO:0000259" key="1">
    <source>
        <dbReference type="Pfam" id="PF12697"/>
    </source>
</evidence>
<dbReference type="Pfam" id="PF12697">
    <property type="entry name" value="Abhydrolase_6"/>
    <property type="match status" value="1"/>
</dbReference>
<proteinExistence type="predicted"/>
<evidence type="ECO:0000313" key="2">
    <source>
        <dbReference type="EMBL" id="TYC50281.1"/>
    </source>
</evidence>
<comment type="caution">
    <text evidence="2">The sequence shown here is derived from an EMBL/GenBank/DDBJ whole genome shotgun (WGS) entry which is preliminary data.</text>
</comment>